<dbReference type="Proteomes" id="UP001201449">
    <property type="component" value="Unassembled WGS sequence"/>
</dbReference>
<name>A0ABS9BY61_9BACT</name>
<evidence type="ECO:0000256" key="1">
    <source>
        <dbReference type="ARBA" id="ARBA00008270"/>
    </source>
</evidence>
<evidence type="ECO:0000313" key="4">
    <source>
        <dbReference type="Proteomes" id="UP001201449"/>
    </source>
</evidence>
<dbReference type="RefSeq" id="WP_234862552.1">
    <property type="nucleotide sequence ID" value="NZ_JAKEVZ010000014.1"/>
</dbReference>
<dbReference type="PANTHER" id="PTHR13774:SF17">
    <property type="entry name" value="PHENAZINE BIOSYNTHESIS-LIKE DOMAIN-CONTAINING PROTEIN"/>
    <property type="match status" value="1"/>
</dbReference>
<protein>
    <submittedName>
        <fullName evidence="3">PhzF family phenazine biosynthesis protein</fullName>
    </submittedName>
</protein>
<keyword evidence="4" id="KW-1185">Reference proteome</keyword>
<reference evidence="3 4" key="1">
    <citation type="submission" date="2022-01" db="EMBL/GenBank/DDBJ databases">
        <title>Mariniradius saccharolyticus sp. nov., isolated from sediment of a river.</title>
        <authorList>
            <person name="Liu H."/>
        </authorList>
    </citation>
    <scope>NUCLEOTIDE SEQUENCE [LARGE SCALE GENOMIC DNA]</scope>
    <source>
        <strain evidence="3 4">RY-2</strain>
    </source>
</reference>
<comment type="caution">
    <text evidence="3">The sequence shown here is derived from an EMBL/GenBank/DDBJ whole genome shotgun (WGS) entry which is preliminary data.</text>
</comment>
<sequence length="262" mass="29559">MKTLKIYQVDAFAERRFEGNPAAVVPLTEWLSDTEMLQIAMENNLSETAFYIVEQDQIFLRWFTPAVEVDLCGHATLATAHVLFQHEGFVGEEITFYSPRSGLLKVKKEQDLLTLDFPADKSESIELDKKMLDAFDPKPTEAYRGKTDWMFVFENESQIRDLEFDLAKIAEFPVRGVIATARGKEFDFVSRFFAPQSGVPEDPVTGSAHTTLTPIWAERLGKHQLQARQISARGGNVSCTWNGDRVLLGGKAVTYLIGEIFI</sequence>
<proteinExistence type="inferred from homology"/>
<dbReference type="InterPro" id="IPR003719">
    <property type="entry name" value="Phenazine_PhzF-like"/>
</dbReference>
<keyword evidence="2" id="KW-0413">Isomerase</keyword>
<evidence type="ECO:0000256" key="2">
    <source>
        <dbReference type="ARBA" id="ARBA00023235"/>
    </source>
</evidence>
<organism evidence="3 4">
    <name type="scientific">Mariniradius sediminis</name>
    <dbReference type="NCBI Taxonomy" id="2909237"/>
    <lineage>
        <taxon>Bacteria</taxon>
        <taxon>Pseudomonadati</taxon>
        <taxon>Bacteroidota</taxon>
        <taxon>Cytophagia</taxon>
        <taxon>Cytophagales</taxon>
        <taxon>Cyclobacteriaceae</taxon>
        <taxon>Mariniradius</taxon>
    </lineage>
</organism>
<dbReference type="NCBIfam" id="TIGR00654">
    <property type="entry name" value="PhzF_family"/>
    <property type="match status" value="1"/>
</dbReference>
<dbReference type="Pfam" id="PF02567">
    <property type="entry name" value="PhzC-PhzF"/>
    <property type="match status" value="1"/>
</dbReference>
<comment type="similarity">
    <text evidence="1">Belongs to the PhzF family.</text>
</comment>
<evidence type="ECO:0000313" key="3">
    <source>
        <dbReference type="EMBL" id="MCF1752692.1"/>
    </source>
</evidence>
<dbReference type="PANTHER" id="PTHR13774">
    <property type="entry name" value="PHENAZINE BIOSYNTHESIS PROTEIN"/>
    <property type="match status" value="1"/>
</dbReference>
<dbReference type="PIRSF" id="PIRSF016184">
    <property type="entry name" value="PhzC_PhzF"/>
    <property type="match status" value="1"/>
</dbReference>
<dbReference type="EMBL" id="JAKEVZ010000014">
    <property type="protein sequence ID" value="MCF1752692.1"/>
    <property type="molecule type" value="Genomic_DNA"/>
</dbReference>
<dbReference type="SUPFAM" id="SSF54506">
    <property type="entry name" value="Diaminopimelate epimerase-like"/>
    <property type="match status" value="1"/>
</dbReference>
<accession>A0ABS9BY61</accession>
<gene>
    <name evidence="3" type="ORF">L0U89_16660</name>
</gene>
<dbReference type="Gene3D" id="3.10.310.10">
    <property type="entry name" value="Diaminopimelate Epimerase, Chain A, domain 1"/>
    <property type="match status" value="2"/>
</dbReference>